<evidence type="ECO:0000313" key="7">
    <source>
        <dbReference type="Proteomes" id="UP000274391"/>
    </source>
</evidence>
<dbReference type="NCBIfam" id="NF038012">
    <property type="entry name" value="DMT_1"/>
    <property type="match status" value="1"/>
</dbReference>
<dbReference type="InterPro" id="IPR008521">
    <property type="entry name" value="Mg_trans_NIPA"/>
</dbReference>
<dbReference type="GO" id="GO:0015095">
    <property type="term" value="F:magnesium ion transmembrane transporter activity"/>
    <property type="evidence" value="ECO:0007669"/>
    <property type="project" value="InterPro"/>
</dbReference>
<sequence length="351" mass="36027">MGRIVIASRLSAWPRILGGYDACVNTPLAELLAAASHPSLGPVQLIGVAIAVVGAVFMSLAAMLQHRGVARVDAASGSAGGSGLGGGQLMALLRQPVWLAGTGLIIVAICLQITALIFAPLVVVQPLGVISLVVTTLITSHQSGRRMPRIKLAAVLISVLGIAAFVTVAAFVAVDSPITQMELFTVLIVLFVVIVALVAGFLAARQSRFRSLYYIVAGGALYGFVATLARVVIGRLREGDFGGLTILCVLSLALALAAGSYFVQTAYASGSPDLVVAGLTVIDPLVAVAIGIVVLGETAGAPAWALIAFVVFGAVSAFGVYLLAAHQDEDEVAAVRSRALGSEHLRPESDQ</sequence>
<feature type="transmembrane region" description="Helical" evidence="5">
    <location>
        <begin position="241"/>
        <end position="262"/>
    </location>
</feature>
<feature type="transmembrane region" description="Helical" evidence="5">
    <location>
        <begin position="301"/>
        <end position="324"/>
    </location>
</feature>
<feature type="transmembrane region" description="Helical" evidence="5">
    <location>
        <begin position="274"/>
        <end position="295"/>
    </location>
</feature>
<comment type="subcellular location">
    <subcellularLocation>
        <location evidence="1">Membrane</location>
        <topology evidence="1">Multi-pass membrane protein</topology>
    </subcellularLocation>
</comment>
<dbReference type="EMBL" id="RQVS01000001">
    <property type="protein sequence ID" value="RRJ88778.1"/>
    <property type="molecule type" value="Genomic_DNA"/>
</dbReference>
<feature type="transmembrane region" description="Helical" evidence="5">
    <location>
        <begin position="45"/>
        <end position="64"/>
    </location>
</feature>
<accession>A0A3P3W317</accession>
<reference evidence="6 7" key="1">
    <citation type="submission" date="2018-11" db="EMBL/GenBank/DDBJ databases">
        <title>YIM 102482-1 draft genome.</title>
        <authorList>
            <person name="Li G."/>
            <person name="Jiang Y."/>
        </authorList>
    </citation>
    <scope>NUCLEOTIDE SEQUENCE [LARGE SCALE GENOMIC DNA]</scope>
    <source>
        <strain evidence="6 7">YIM 102482-1</strain>
    </source>
</reference>
<dbReference type="GO" id="GO:0016020">
    <property type="term" value="C:membrane"/>
    <property type="evidence" value="ECO:0007669"/>
    <property type="project" value="UniProtKB-SubCell"/>
</dbReference>
<dbReference type="OrthoDB" id="5187629at2"/>
<feature type="transmembrane region" description="Helical" evidence="5">
    <location>
        <begin position="184"/>
        <end position="204"/>
    </location>
</feature>
<protein>
    <submittedName>
        <fullName evidence="6">Multidrug DMT transporter permease</fullName>
    </submittedName>
</protein>
<evidence type="ECO:0000256" key="5">
    <source>
        <dbReference type="SAM" id="Phobius"/>
    </source>
</evidence>
<evidence type="ECO:0000256" key="2">
    <source>
        <dbReference type="ARBA" id="ARBA00022692"/>
    </source>
</evidence>
<comment type="caution">
    <text evidence="6">The sequence shown here is derived from an EMBL/GenBank/DDBJ whole genome shotgun (WGS) entry which is preliminary data.</text>
</comment>
<evidence type="ECO:0000256" key="4">
    <source>
        <dbReference type="ARBA" id="ARBA00023136"/>
    </source>
</evidence>
<name>A0A3P3W317_9MICO</name>
<dbReference type="PANTHER" id="PTHR40761">
    <property type="entry name" value="CONSERVED INTEGRAL MEMBRANE ALANINE VALINE AND LEUCINE RICH PROTEIN-RELATED"/>
    <property type="match status" value="1"/>
</dbReference>
<feature type="transmembrane region" description="Helical" evidence="5">
    <location>
        <begin position="211"/>
        <end position="229"/>
    </location>
</feature>
<feature type="transmembrane region" description="Helical" evidence="5">
    <location>
        <begin position="152"/>
        <end position="172"/>
    </location>
</feature>
<dbReference type="PANTHER" id="PTHR40761:SF1">
    <property type="entry name" value="CONSERVED INTEGRAL MEMBRANE ALANINE VALINE AND LEUCINE RICH PROTEIN-RELATED"/>
    <property type="match status" value="1"/>
</dbReference>
<keyword evidence="4 5" id="KW-0472">Membrane</keyword>
<keyword evidence="7" id="KW-1185">Reference proteome</keyword>
<proteinExistence type="predicted"/>
<dbReference type="Pfam" id="PF05653">
    <property type="entry name" value="Mg_trans_NIPA"/>
    <property type="match status" value="1"/>
</dbReference>
<keyword evidence="3 5" id="KW-1133">Transmembrane helix</keyword>
<feature type="transmembrane region" description="Helical" evidence="5">
    <location>
        <begin position="97"/>
        <end position="117"/>
    </location>
</feature>
<evidence type="ECO:0000256" key="1">
    <source>
        <dbReference type="ARBA" id="ARBA00004141"/>
    </source>
</evidence>
<evidence type="ECO:0000256" key="3">
    <source>
        <dbReference type="ARBA" id="ARBA00022989"/>
    </source>
</evidence>
<organism evidence="6 7">
    <name type="scientific">Gulosibacter macacae</name>
    <dbReference type="NCBI Taxonomy" id="2488791"/>
    <lineage>
        <taxon>Bacteria</taxon>
        <taxon>Bacillati</taxon>
        <taxon>Actinomycetota</taxon>
        <taxon>Actinomycetes</taxon>
        <taxon>Micrococcales</taxon>
        <taxon>Microbacteriaceae</taxon>
        <taxon>Gulosibacter</taxon>
    </lineage>
</organism>
<keyword evidence="2 5" id="KW-0812">Transmembrane</keyword>
<gene>
    <name evidence="6" type="ORF">EG850_01155</name>
</gene>
<feature type="transmembrane region" description="Helical" evidence="5">
    <location>
        <begin position="123"/>
        <end position="140"/>
    </location>
</feature>
<dbReference type="Proteomes" id="UP000274391">
    <property type="component" value="Unassembled WGS sequence"/>
</dbReference>
<evidence type="ECO:0000313" key="6">
    <source>
        <dbReference type="EMBL" id="RRJ88778.1"/>
    </source>
</evidence>
<dbReference type="AlphaFoldDB" id="A0A3P3W317"/>